<evidence type="ECO:0000256" key="2">
    <source>
        <dbReference type="ARBA" id="ARBA00022801"/>
    </source>
</evidence>
<sequence>MPPSLEESEALKPKFLLAEEIASIRSVIGGKIPESKIIGALTAAGNNPDRAVGILLDSPELIADPKPVEKEVESELPIKATEPKIVEKDTEVSLEEEVGDNSSLLESNIVSNKKKQGTKVEMADSNRVATPKKEALEEYEKVLARSHCAPYLNPRPIRAIKPETVTDRRIQLVPEVDAAEFAEFPEEDNWVFIGRAYVAGLSTCRGKKKIDPGEIVYFTFPKTDFQKQYGRRWVRVKAAAASSEIVRFSTKRAGEIGKLPPEWSRCLIPLVNSSKVKVKGRCVTATTELRLMQDFLLYVSLYIHNSIFTEGDKSSFKLEASAPIDPNVCPLPTLFRLMKMKPVQKAEFTPEDLDSGKRTLSLRVRTSGF</sequence>
<proteinExistence type="predicted"/>
<dbReference type="OMA" id="RSHCAPY"/>
<accession>A0A5P1F746</accession>
<keyword evidence="1" id="KW-0479">Metal-binding</keyword>
<name>A0A5P1F746_ASPOF</name>
<dbReference type="GO" id="GO:0003676">
    <property type="term" value="F:nucleic acid binding"/>
    <property type="evidence" value="ECO:0007669"/>
    <property type="project" value="InterPro"/>
</dbReference>
<protein>
    <recommendedName>
        <fullName evidence="3">HIRAN domain-containing protein</fullName>
    </recommendedName>
</protein>
<dbReference type="AlphaFoldDB" id="A0A5P1F746"/>
<evidence type="ECO:0000259" key="3">
    <source>
        <dbReference type="SMART" id="SM00910"/>
    </source>
</evidence>
<reference evidence="5" key="1">
    <citation type="journal article" date="2017" name="Nat. Commun.">
        <title>The asparagus genome sheds light on the origin and evolution of a young Y chromosome.</title>
        <authorList>
            <person name="Harkess A."/>
            <person name="Zhou J."/>
            <person name="Xu C."/>
            <person name="Bowers J.E."/>
            <person name="Van der Hulst R."/>
            <person name="Ayyampalayam S."/>
            <person name="Mercati F."/>
            <person name="Riccardi P."/>
            <person name="McKain M.R."/>
            <person name="Kakrana A."/>
            <person name="Tang H."/>
            <person name="Ray J."/>
            <person name="Groenendijk J."/>
            <person name="Arikit S."/>
            <person name="Mathioni S.M."/>
            <person name="Nakano M."/>
            <person name="Shan H."/>
            <person name="Telgmann-Rauber A."/>
            <person name="Kanno A."/>
            <person name="Yue Z."/>
            <person name="Chen H."/>
            <person name="Li W."/>
            <person name="Chen Y."/>
            <person name="Xu X."/>
            <person name="Zhang Y."/>
            <person name="Luo S."/>
            <person name="Chen H."/>
            <person name="Gao J."/>
            <person name="Mao Z."/>
            <person name="Pires J.C."/>
            <person name="Luo M."/>
            <person name="Kudrna D."/>
            <person name="Wing R.A."/>
            <person name="Meyers B.C."/>
            <person name="Yi K."/>
            <person name="Kong H."/>
            <person name="Lavrijsen P."/>
            <person name="Sunseri F."/>
            <person name="Falavigna A."/>
            <person name="Ye Y."/>
            <person name="Leebens-Mack J.H."/>
            <person name="Chen G."/>
        </authorList>
    </citation>
    <scope>NUCLEOTIDE SEQUENCE [LARGE SCALE GENOMIC DNA]</scope>
    <source>
        <strain evidence="5">cv. DH0086</strain>
    </source>
</reference>
<dbReference type="EMBL" id="CM007384">
    <property type="protein sequence ID" value="ONK72320.1"/>
    <property type="molecule type" value="Genomic_DNA"/>
</dbReference>
<dbReference type="InterPro" id="IPR014905">
    <property type="entry name" value="HIRAN"/>
</dbReference>
<dbReference type="Pfam" id="PF24559">
    <property type="entry name" value="UBA_RAD5A"/>
    <property type="match status" value="1"/>
</dbReference>
<dbReference type="Pfam" id="PF08797">
    <property type="entry name" value="HIRAN"/>
    <property type="match status" value="1"/>
</dbReference>
<dbReference type="GO" id="GO:0016818">
    <property type="term" value="F:hydrolase activity, acting on acid anhydrides, in phosphorus-containing anhydrides"/>
    <property type="evidence" value="ECO:0007669"/>
    <property type="project" value="InterPro"/>
</dbReference>
<dbReference type="Gramene" id="ONK72320">
    <property type="protein sequence ID" value="ONK72320"/>
    <property type="gene ID" value="A4U43_C04F18110"/>
</dbReference>
<gene>
    <name evidence="4" type="ORF">A4U43_C04F18110</name>
</gene>
<dbReference type="GO" id="GO:0008270">
    <property type="term" value="F:zinc ion binding"/>
    <property type="evidence" value="ECO:0007669"/>
    <property type="project" value="InterPro"/>
</dbReference>
<dbReference type="SMART" id="SM00910">
    <property type="entry name" value="HIRAN"/>
    <property type="match status" value="1"/>
</dbReference>
<keyword evidence="2" id="KW-0378">Hydrolase</keyword>
<evidence type="ECO:0000313" key="4">
    <source>
        <dbReference type="EMBL" id="ONK72320.1"/>
    </source>
</evidence>
<feature type="domain" description="HIRAN" evidence="3">
    <location>
        <begin position="193"/>
        <end position="303"/>
    </location>
</feature>
<dbReference type="Proteomes" id="UP000243459">
    <property type="component" value="Chromosome 4"/>
</dbReference>
<keyword evidence="5" id="KW-1185">Reference proteome</keyword>
<evidence type="ECO:0000313" key="5">
    <source>
        <dbReference type="Proteomes" id="UP000243459"/>
    </source>
</evidence>
<evidence type="ECO:0000256" key="1">
    <source>
        <dbReference type="ARBA" id="ARBA00022723"/>
    </source>
</evidence>
<organism evidence="4 5">
    <name type="scientific">Asparagus officinalis</name>
    <name type="common">Garden asparagus</name>
    <dbReference type="NCBI Taxonomy" id="4686"/>
    <lineage>
        <taxon>Eukaryota</taxon>
        <taxon>Viridiplantae</taxon>
        <taxon>Streptophyta</taxon>
        <taxon>Embryophyta</taxon>
        <taxon>Tracheophyta</taxon>
        <taxon>Spermatophyta</taxon>
        <taxon>Magnoliopsida</taxon>
        <taxon>Liliopsida</taxon>
        <taxon>Asparagales</taxon>
        <taxon>Asparagaceae</taxon>
        <taxon>Asparagoideae</taxon>
        <taxon>Asparagus</taxon>
    </lineage>
</organism>
<dbReference type="InterPro" id="IPR056450">
    <property type="entry name" value="UBA_RAD5A"/>
</dbReference>